<dbReference type="Proteomes" id="UP000184512">
    <property type="component" value="Unassembled WGS sequence"/>
</dbReference>
<dbReference type="Gene3D" id="3.20.20.70">
    <property type="entry name" value="Aldolase class I"/>
    <property type="match status" value="1"/>
</dbReference>
<comment type="catalytic activity">
    <reaction evidence="5">
        <text>Hydrolysis of terminal, non-reducing alpha-D-galactose residues in alpha-D-galactosides, including galactose oligosaccharides, galactomannans and galactolipids.</text>
        <dbReference type="EC" id="3.2.1.22"/>
    </reaction>
</comment>
<evidence type="ECO:0000313" key="8">
    <source>
        <dbReference type="Proteomes" id="UP000184512"/>
    </source>
</evidence>
<keyword evidence="3 5" id="KW-0378">Hydrolase</keyword>
<feature type="domain" description="Alpha galactosidase C-terminal" evidence="6">
    <location>
        <begin position="341"/>
        <end position="414"/>
    </location>
</feature>
<dbReference type="RefSeq" id="WP_073186259.1">
    <property type="nucleotide sequence ID" value="NZ_FQZG01000011.1"/>
</dbReference>
<dbReference type="SUPFAM" id="SSF51011">
    <property type="entry name" value="Glycosyl hydrolase domain"/>
    <property type="match status" value="1"/>
</dbReference>
<reference evidence="7 8" key="1">
    <citation type="submission" date="2016-11" db="EMBL/GenBank/DDBJ databases">
        <authorList>
            <person name="Jaros S."/>
            <person name="Januszkiewicz K."/>
            <person name="Wedrychowicz H."/>
        </authorList>
    </citation>
    <scope>NUCLEOTIDE SEQUENCE [LARGE SCALE GENOMIC DNA]</scope>
    <source>
        <strain evidence="7 8">DSM 12906</strain>
    </source>
</reference>
<dbReference type="Pfam" id="PF16499">
    <property type="entry name" value="Melibiase_2"/>
    <property type="match status" value="1"/>
</dbReference>
<dbReference type="OrthoDB" id="9807519at2"/>
<dbReference type="GO" id="GO:0005975">
    <property type="term" value="P:carbohydrate metabolic process"/>
    <property type="evidence" value="ECO:0007669"/>
    <property type="project" value="InterPro"/>
</dbReference>
<dbReference type="InterPro" id="IPR002241">
    <property type="entry name" value="Glyco_hydro_27"/>
</dbReference>
<keyword evidence="5" id="KW-1015">Disulfide bond</keyword>
<dbReference type="GO" id="GO:0004557">
    <property type="term" value="F:alpha-galactosidase activity"/>
    <property type="evidence" value="ECO:0007669"/>
    <property type="project" value="UniProtKB-EC"/>
</dbReference>
<sequence>MTRPPLGWNSWDCFGGSVTEAEVLSNAEFMAAHLLPHGWDHVVVDIQWYEPDPGFNDYRVRSSAMLDANGRPQPAINRFPSATDGRGFTSLANRIHSLGLKFGVHLMRGIPRRAVAADLPIAGAPYTAREIADQENRCPWNPDNDGVDASHPGAAQWYDSLIAMLADWGVDFIKLDDVLYPPVQRAEIKLISEAIGRTGRDISLSLSPGRELSLEQLDFLRTHSAMWRVSDDLWDDWSAVLEQFQRAARWAPFQGDAGFADLDMLPLGRIGLRAHVGTERDSNLTPAEQRTMVTLWSIARSPMMFGGHPPYSAQETVDLLTNDAVLAVNQRSDHNREIIRDGDLIIWAATLDGDQVRAVFWLGDEPTTRSMHRFDLGVADTDHAIDLWSGARIPVRSGWLSVDLEPHDAVLLRLS</sequence>
<dbReference type="EC" id="3.2.1.22" evidence="5"/>
<proteinExistence type="inferred from homology"/>
<keyword evidence="2" id="KW-0732">Signal</keyword>
<keyword evidence="8" id="KW-1185">Reference proteome</keyword>
<comment type="similarity">
    <text evidence="1 5">Belongs to the glycosyl hydrolase 27 family.</text>
</comment>
<gene>
    <name evidence="7" type="ORF">SAMN02745244_00793</name>
</gene>
<dbReference type="Pfam" id="PF17801">
    <property type="entry name" value="Melibiase_C"/>
    <property type="match status" value="1"/>
</dbReference>
<keyword evidence="4 5" id="KW-0326">Glycosidase</keyword>
<dbReference type="PANTHER" id="PTHR11452:SF42">
    <property type="entry name" value="ALPHA-GALACTOSIDASE"/>
    <property type="match status" value="1"/>
</dbReference>
<accession>A0A1M6CZC4</accession>
<protein>
    <recommendedName>
        <fullName evidence="5">Alpha-galactosidase</fullName>
        <ecNumber evidence="5">3.2.1.22</ecNumber>
    </recommendedName>
    <alternativeName>
        <fullName evidence="5">Melibiase</fullName>
    </alternativeName>
</protein>
<evidence type="ECO:0000256" key="5">
    <source>
        <dbReference type="RuleBase" id="RU361168"/>
    </source>
</evidence>
<evidence type="ECO:0000256" key="2">
    <source>
        <dbReference type="ARBA" id="ARBA00022729"/>
    </source>
</evidence>
<dbReference type="InterPro" id="IPR017853">
    <property type="entry name" value="GH"/>
</dbReference>
<dbReference type="AlphaFoldDB" id="A0A1M6CZC4"/>
<organism evidence="7 8">
    <name type="scientific">Tessaracoccus bendigoensis DSM 12906</name>
    <dbReference type="NCBI Taxonomy" id="1123357"/>
    <lineage>
        <taxon>Bacteria</taxon>
        <taxon>Bacillati</taxon>
        <taxon>Actinomycetota</taxon>
        <taxon>Actinomycetes</taxon>
        <taxon>Propionibacteriales</taxon>
        <taxon>Propionibacteriaceae</taxon>
        <taxon>Tessaracoccus</taxon>
    </lineage>
</organism>
<dbReference type="InterPro" id="IPR013785">
    <property type="entry name" value="Aldolase_TIM"/>
</dbReference>
<evidence type="ECO:0000259" key="6">
    <source>
        <dbReference type="Pfam" id="PF17801"/>
    </source>
</evidence>
<dbReference type="Gene3D" id="2.60.40.1180">
    <property type="entry name" value="Golgi alpha-mannosidase II"/>
    <property type="match status" value="1"/>
</dbReference>
<evidence type="ECO:0000256" key="1">
    <source>
        <dbReference type="ARBA" id="ARBA00009743"/>
    </source>
</evidence>
<dbReference type="InterPro" id="IPR041233">
    <property type="entry name" value="Melibiase_C"/>
</dbReference>
<dbReference type="SUPFAM" id="SSF51445">
    <property type="entry name" value="(Trans)glycosidases"/>
    <property type="match status" value="1"/>
</dbReference>
<evidence type="ECO:0000256" key="3">
    <source>
        <dbReference type="ARBA" id="ARBA00022801"/>
    </source>
</evidence>
<name>A0A1M6CZC4_9ACTN</name>
<dbReference type="CDD" id="cd14792">
    <property type="entry name" value="GH27"/>
    <property type="match status" value="1"/>
</dbReference>
<evidence type="ECO:0000256" key="4">
    <source>
        <dbReference type="ARBA" id="ARBA00023295"/>
    </source>
</evidence>
<dbReference type="EMBL" id="FQZG01000011">
    <property type="protein sequence ID" value="SHI66372.1"/>
    <property type="molecule type" value="Genomic_DNA"/>
</dbReference>
<dbReference type="PANTHER" id="PTHR11452">
    <property type="entry name" value="ALPHA-GALACTOSIDASE/ALPHA-N-ACETYLGALACTOSAMINIDASE"/>
    <property type="match status" value="1"/>
</dbReference>
<evidence type="ECO:0000313" key="7">
    <source>
        <dbReference type="EMBL" id="SHI66372.1"/>
    </source>
</evidence>
<dbReference type="InterPro" id="IPR013780">
    <property type="entry name" value="Glyco_hydro_b"/>
</dbReference>
<dbReference type="STRING" id="1123357.SAMN02745244_00793"/>
<dbReference type="PRINTS" id="PR00740">
    <property type="entry name" value="GLHYDRLASE27"/>
</dbReference>